<proteinExistence type="predicted"/>
<name>A0A1B6Q4B4_SORBI</name>
<feature type="region of interest" description="Disordered" evidence="1">
    <location>
        <begin position="1"/>
        <end position="52"/>
    </location>
</feature>
<evidence type="ECO:0000313" key="2">
    <source>
        <dbReference type="EMBL" id="KXG32743.1"/>
    </source>
</evidence>
<gene>
    <name evidence="2" type="ORF">SORBI_3003G192300</name>
</gene>
<accession>A0A1B6Q4B4</accession>
<dbReference type="EMBL" id="CM000762">
    <property type="protein sequence ID" value="KXG32743.1"/>
    <property type="molecule type" value="Genomic_DNA"/>
</dbReference>
<dbReference type="Proteomes" id="UP000000768">
    <property type="component" value="Chromosome 3"/>
</dbReference>
<organism evidence="2 3">
    <name type="scientific">Sorghum bicolor</name>
    <name type="common">Sorghum</name>
    <name type="synonym">Sorghum vulgare</name>
    <dbReference type="NCBI Taxonomy" id="4558"/>
    <lineage>
        <taxon>Eukaryota</taxon>
        <taxon>Viridiplantae</taxon>
        <taxon>Streptophyta</taxon>
        <taxon>Embryophyta</taxon>
        <taxon>Tracheophyta</taxon>
        <taxon>Spermatophyta</taxon>
        <taxon>Magnoliopsida</taxon>
        <taxon>Liliopsida</taxon>
        <taxon>Poales</taxon>
        <taxon>Poaceae</taxon>
        <taxon>PACMAD clade</taxon>
        <taxon>Panicoideae</taxon>
        <taxon>Andropogonodae</taxon>
        <taxon>Andropogoneae</taxon>
        <taxon>Sorghinae</taxon>
        <taxon>Sorghum</taxon>
    </lineage>
</organism>
<protein>
    <submittedName>
        <fullName evidence="2">Uncharacterized protein</fullName>
    </submittedName>
</protein>
<evidence type="ECO:0000313" key="3">
    <source>
        <dbReference type="Proteomes" id="UP000000768"/>
    </source>
</evidence>
<reference evidence="3" key="2">
    <citation type="journal article" date="2018" name="Plant J.">
        <title>The Sorghum bicolor reference genome: improved assembly, gene annotations, a transcriptome atlas, and signatures of genome organization.</title>
        <authorList>
            <person name="McCormick R.F."/>
            <person name="Truong S.K."/>
            <person name="Sreedasyam A."/>
            <person name="Jenkins J."/>
            <person name="Shu S."/>
            <person name="Sims D."/>
            <person name="Kennedy M."/>
            <person name="Amirebrahimi M."/>
            <person name="Weers B.D."/>
            <person name="McKinley B."/>
            <person name="Mattison A."/>
            <person name="Morishige D.T."/>
            <person name="Grimwood J."/>
            <person name="Schmutz J."/>
            <person name="Mullet J.E."/>
        </authorList>
    </citation>
    <scope>NUCLEOTIDE SEQUENCE [LARGE SCALE GENOMIC DNA]</scope>
    <source>
        <strain evidence="3">cv. BTx623</strain>
    </source>
</reference>
<sequence length="99" mass="10735">MEGNDFDGSVLARRCRRTAQNPTQLCATEKRNGPTSSSPRSQPRRPPPAVTAISCRRRPNSLSLIPHTTAGPVEASRPSRISLYPSAAICPTMLLHLNS</sequence>
<dbReference type="Gramene" id="KXG32743">
    <property type="protein sequence ID" value="KXG32743"/>
    <property type="gene ID" value="SORBI_3003G192300"/>
</dbReference>
<dbReference type="InParanoid" id="A0A1B6Q4B4"/>
<dbReference type="AlphaFoldDB" id="A0A1B6Q4B4"/>
<keyword evidence="3" id="KW-1185">Reference proteome</keyword>
<evidence type="ECO:0000256" key="1">
    <source>
        <dbReference type="SAM" id="MobiDB-lite"/>
    </source>
</evidence>
<reference evidence="2 3" key="1">
    <citation type="journal article" date="2009" name="Nature">
        <title>The Sorghum bicolor genome and the diversification of grasses.</title>
        <authorList>
            <person name="Paterson A.H."/>
            <person name="Bowers J.E."/>
            <person name="Bruggmann R."/>
            <person name="Dubchak I."/>
            <person name="Grimwood J."/>
            <person name="Gundlach H."/>
            <person name="Haberer G."/>
            <person name="Hellsten U."/>
            <person name="Mitros T."/>
            <person name="Poliakov A."/>
            <person name="Schmutz J."/>
            <person name="Spannagl M."/>
            <person name="Tang H."/>
            <person name="Wang X."/>
            <person name="Wicker T."/>
            <person name="Bharti A.K."/>
            <person name="Chapman J."/>
            <person name="Feltus F.A."/>
            <person name="Gowik U."/>
            <person name="Grigoriev I.V."/>
            <person name="Lyons E."/>
            <person name="Maher C.A."/>
            <person name="Martis M."/>
            <person name="Narechania A."/>
            <person name="Otillar R.P."/>
            <person name="Penning B.W."/>
            <person name="Salamov A.A."/>
            <person name="Wang Y."/>
            <person name="Zhang L."/>
            <person name="Carpita N.C."/>
            <person name="Freeling M."/>
            <person name="Gingle A.R."/>
            <person name="Hash C.T."/>
            <person name="Keller B."/>
            <person name="Klein P."/>
            <person name="Kresovich S."/>
            <person name="McCann M.C."/>
            <person name="Ming R."/>
            <person name="Peterson D.G."/>
            <person name="Mehboob-ur-Rahman"/>
            <person name="Ware D."/>
            <person name="Westhoff P."/>
            <person name="Mayer K.F."/>
            <person name="Messing J."/>
            <person name="Rokhsar D.S."/>
        </authorList>
    </citation>
    <scope>NUCLEOTIDE SEQUENCE [LARGE SCALE GENOMIC DNA]</scope>
    <source>
        <strain evidence="3">cv. BTx623</strain>
    </source>
</reference>